<evidence type="ECO:0000313" key="5">
    <source>
        <dbReference type="Proteomes" id="UP001620626"/>
    </source>
</evidence>
<gene>
    <name evidence="4" type="ORF">niasHT_010216</name>
</gene>
<dbReference type="InterPro" id="IPR027417">
    <property type="entry name" value="P-loop_NTPase"/>
</dbReference>
<dbReference type="CDD" id="cd00882">
    <property type="entry name" value="Ras_like_GTPase"/>
    <property type="match status" value="1"/>
</dbReference>
<feature type="coiled-coil region" evidence="1">
    <location>
        <begin position="1578"/>
        <end position="1605"/>
    </location>
</feature>
<dbReference type="PANTHER" id="PTHR32046:SF11">
    <property type="entry name" value="IMMUNE-ASSOCIATED NUCLEOTIDE-BINDING PROTEIN 10-LIKE"/>
    <property type="match status" value="1"/>
</dbReference>
<dbReference type="EMBL" id="JBICBT010000027">
    <property type="protein sequence ID" value="KAL3125636.1"/>
    <property type="molecule type" value="Genomic_DNA"/>
</dbReference>
<protein>
    <recommendedName>
        <fullName evidence="3">DUF8206 domain-containing protein</fullName>
    </recommendedName>
</protein>
<feature type="region of interest" description="Disordered" evidence="2">
    <location>
        <begin position="1674"/>
        <end position="1694"/>
    </location>
</feature>
<feature type="region of interest" description="Disordered" evidence="2">
    <location>
        <begin position="145"/>
        <end position="171"/>
    </location>
</feature>
<organism evidence="4 5">
    <name type="scientific">Heterodera trifolii</name>
    <dbReference type="NCBI Taxonomy" id="157864"/>
    <lineage>
        <taxon>Eukaryota</taxon>
        <taxon>Metazoa</taxon>
        <taxon>Ecdysozoa</taxon>
        <taxon>Nematoda</taxon>
        <taxon>Chromadorea</taxon>
        <taxon>Rhabditida</taxon>
        <taxon>Tylenchina</taxon>
        <taxon>Tylenchomorpha</taxon>
        <taxon>Tylenchoidea</taxon>
        <taxon>Heteroderidae</taxon>
        <taxon>Heteroderinae</taxon>
        <taxon>Heterodera</taxon>
    </lineage>
</organism>
<feature type="compositionally biased region" description="Polar residues" evidence="2">
    <location>
        <begin position="19"/>
        <end position="31"/>
    </location>
</feature>
<dbReference type="Proteomes" id="UP001620626">
    <property type="component" value="Unassembled WGS sequence"/>
</dbReference>
<feature type="compositionally biased region" description="Basic residues" evidence="2">
    <location>
        <begin position="1684"/>
        <end position="1694"/>
    </location>
</feature>
<dbReference type="PROSITE" id="PS00675">
    <property type="entry name" value="SIGMA54_INTERACT_1"/>
    <property type="match status" value="1"/>
</dbReference>
<dbReference type="InterPro" id="IPR025662">
    <property type="entry name" value="Sigma_54_int_dom_ATP-bd_1"/>
</dbReference>
<dbReference type="Pfam" id="PF26633">
    <property type="entry name" value="DUF8206"/>
    <property type="match status" value="1"/>
</dbReference>
<dbReference type="Gene3D" id="3.40.50.300">
    <property type="entry name" value="P-loop containing nucleotide triphosphate hydrolases"/>
    <property type="match status" value="1"/>
</dbReference>
<proteinExistence type="predicted"/>
<feature type="region of interest" description="Disordered" evidence="2">
    <location>
        <begin position="1"/>
        <end position="42"/>
    </location>
</feature>
<evidence type="ECO:0000256" key="1">
    <source>
        <dbReference type="SAM" id="Coils"/>
    </source>
</evidence>
<dbReference type="InterPro" id="IPR058519">
    <property type="entry name" value="DUF8206"/>
</dbReference>
<evidence type="ECO:0000313" key="4">
    <source>
        <dbReference type="EMBL" id="KAL3125636.1"/>
    </source>
</evidence>
<feature type="domain" description="DUF8206" evidence="3">
    <location>
        <begin position="1313"/>
        <end position="1389"/>
    </location>
</feature>
<sequence length="1694" mass="192637">MVTNSTNDTDEDDEMTPDKATNMNTHQSANDNDNETDGGEQFGQRQQTNALIPSGVIGRTQSVSEAAIENAEAENRQLTLSRMQSVNGSFEKIGDEPNEFEAIGVADVLSSVDHMQFGQQNPAQFDNASAKKTKSYAEAVRVELTDGGNNDDPMMEWEGQQNQRENSTHGDGTLSDNVHCLQPVTTPVNELGIGLFPIVSAKQTGDNFGVRNVQQQYHYGRNDESNIGILQKKKCFASLEIHWTENSKERRLVKKYQFFIVTDNDEQYQMNSAAFATVERCNPTVGQMTQQILSEQFETPIDKLNANFDMQMQICDTDFDDGRFVDMEKNWSAELVQNNGAYKVLLHPKMGDRRGRGYEEVSSQMANHGLRQQHEMFGNQTYNEYESNVFDQQTGNRSKYGRPIGDPSFSISNLEQIDRFLLSVVETPLANLYDASTDNFVTLNDHGFLNKMSKNNKNLTMQDRPNLREEIIEFESFDDLKERTKMLGLDQKLSVISQLAHLDDVSPLGQFLQKAAAQTERGKSFGVIKILPKTTFSLKLGHPKVRDIILQQLPMNNATHFAISTCYGSIVAAIVTFNHRSATNKTDISNAKMIIRKFLRGDVLNSSDKSFITPLNKSVSCNIFADPSIGNCATDLNFIDGLNYFAVKCSTAKDTNHPTPISFSLLPLSSIIDKTRFNPISIHMIDEHQFGWFCGHVQIVNDNESHLWKVCQSLNECSSMLTNDQLDDAQQILGQSEARKKIFYDSLKDFIVDLRMCKDERQKEAMVRNAVENYVHFCQRIVGHFEELVNEKLNMVNELKLKGVAYIGRATRQQLDSHFAFDDSNPSVFHFVLLRNSVPPVQNQQEFLLCLGKLYEFVSRGKCTFVDLDVLRDGEEAQADEGLPEDIRSLDGYPNFGMRLIKMRGNKLLSKDYMAEEERKLQYPIARIENIRRTEVGVVPEAEPKDIQGCSFCANRKSKNYAFLLRLWKNAVSLEKELDRLNNKGMFTLLLLGETGVGKSTLINALIAYLKHATLQEALEAKEIDWMIPARFCTGRYDSKRIRYRIEVQLGEESKAERLEAGESQTKWPNAYVIPSKDGHKVRIIDAPGIGDTKGVNEDKINFDKTLNFISTLPELHAVCILLRPNSPRTTPAIKYCIEGLLTYLHKNATNNIVFVFTNARGSNYDMGKTDIALEKILTPIERAHNVSIPLHQDRIYCVDNEAYEALCLIKKGGIEYNPEEMDNFSRSWAHAEKEFQRLLQHVSNLKPHRTWETVSLNEARRTIIDLSEPLALITGKIQTNVDRIKKYEEAIKLGKEKVEKAPTLETIEFVPLSYPRTVCTAACCTSIQRTLNNGDVKVYMKHCHEHCYLPSTPQLFPNEGLKQCWAMNETNNCRLCVCAWSVHIHYVFDQRQKTFTIEELEQKLVGDQRVGLSTSENVQKQMLEERGIIYKKAAHFCVFLSKWALKPYNDSMEAYINMSIEQAEKVVSECKGEADETLHEDKLKGLQIKQKELIDNATADDSNGPNVITAEDVKKFFDELCQLPFFGADIRQMFETKQKARHELYTEYSEKKTAGITYKPTRNRQVVQPELYRNEEQRKLLKAYEHKQREVDQLKQQLDRMNMMQRPTVNSIAYNQPSTSSSSSSLLKKIPGFIVNHLLGSSSSQNVPSSSYGTLSRNSLNLSSTNFSSFGVWEDDRGMMPKNKQRGHRWGQQ</sequence>
<name>A0ABD2MDU7_9BILA</name>
<keyword evidence="5" id="KW-1185">Reference proteome</keyword>
<accession>A0ABD2MDU7</accession>
<evidence type="ECO:0000256" key="2">
    <source>
        <dbReference type="SAM" id="MobiDB-lite"/>
    </source>
</evidence>
<reference evidence="4 5" key="1">
    <citation type="submission" date="2024-10" db="EMBL/GenBank/DDBJ databases">
        <authorList>
            <person name="Kim D."/>
        </authorList>
    </citation>
    <scope>NUCLEOTIDE SEQUENCE [LARGE SCALE GENOMIC DNA]</scope>
    <source>
        <strain evidence="4">BH-2024</strain>
    </source>
</reference>
<keyword evidence="1" id="KW-0175">Coiled coil</keyword>
<evidence type="ECO:0000259" key="3">
    <source>
        <dbReference type="Pfam" id="PF26633"/>
    </source>
</evidence>
<comment type="caution">
    <text evidence="4">The sequence shown here is derived from an EMBL/GenBank/DDBJ whole genome shotgun (WGS) entry which is preliminary data.</text>
</comment>
<dbReference type="PANTHER" id="PTHR32046">
    <property type="entry name" value="G DOMAIN-CONTAINING PROTEIN"/>
    <property type="match status" value="1"/>
</dbReference>
<dbReference type="SUPFAM" id="SSF52540">
    <property type="entry name" value="P-loop containing nucleoside triphosphate hydrolases"/>
    <property type="match status" value="1"/>
</dbReference>